<dbReference type="CDD" id="cd08899">
    <property type="entry name" value="SRPBCC_CalC_Aha1-like_6"/>
    <property type="match status" value="1"/>
</dbReference>
<keyword evidence="4" id="KW-1185">Reference proteome</keyword>
<evidence type="ECO:0000256" key="1">
    <source>
        <dbReference type="ARBA" id="ARBA00006817"/>
    </source>
</evidence>
<dbReference type="InterPro" id="IPR013538">
    <property type="entry name" value="ASHA1/2-like_C"/>
</dbReference>
<dbReference type="Proteomes" id="UP000603200">
    <property type="component" value="Unassembled WGS sequence"/>
</dbReference>
<sequence length="162" mass="17889">MTERVEADGARWALVFIRELGHPPQEVWAALTEPGRLSQWAPFDAGRDLSRTGDVVLTMVDGPDRTDTAATVLRADAPRLLEHTWGGDVLRWELEETPGGTRLTLRHVFDGRDAAPLYAAGWHICADVLVKLLDGVPVGVIRGRDAMDHGWEALRAAYEKSL</sequence>
<reference evidence="3 4" key="1">
    <citation type="submission" date="2021-01" db="EMBL/GenBank/DDBJ databases">
        <title>Whole genome shotgun sequence of Actinoplanes humidus NBRC 14915.</title>
        <authorList>
            <person name="Komaki H."/>
            <person name="Tamura T."/>
        </authorList>
    </citation>
    <scope>NUCLEOTIDE SEQUENCE [LARGE SCALE GENOMIC DNA]</scope>
    <source>
        <strain evidence="3 4">NBRC 14915</strain>
    </source>
</reference>
<dbReference type="Gene3D" id="3.30.530.20">
    <property type="match status" value="1"/>
</dbReference>
<dbReference type="InterPro" id="IPR023393">
    <property type="entry name" value="START-like_dom_sf"/>
</dbReference>
<gene>
    <name evidence="3" type="ORF">Ahu01nite_055380</name>
</gene>
<evidence type="ECO:0000313" key="3">
    <source>
        <dbReference type="EMBL" id="GIE22436.1"/>
    </source>
</evidence>
<dbReference type="SUPFAM" id="SSF55961">
    <property type="entry name" value="Bet v1-like"/>
    <property type="match status" value="1"/>
</dbReference>
<feature type="domain" description="Activator of Hsp90 ATPase homologue 1/2-like C-terminal" evidence="2">
    <location>
        <begin position="22"/>
        <end position="133"/>
    </location>
</feature>
<organism evidence="3 4">
    <name type="scientific">Winogradskya humida</name>
    <dbReference type="NCBI Taxonomy" id="113566"/>
    <lineage>
        <taxon>Bacteria</taxon>
        <taxon>Bacillati</taxon>
        <taxon>Actinomycetota</taxon>
        <taxon>Actinomycetes</taxon>
        <taxon>Micromonosporales</taxon>
        <taxon>Micromonosporaceae</taxon>
        <taxon>Winogradskya</taxon>
    </lineage>
</organism>
<accession>A0ABQ3ZV46</accession>
<name>A0ABQ3ZV46_9ACTN</name>
<evidence type="ECO:0000259" key="2">
    <source>
        <dbReference type="Pfam" id="PF08327"/>
    </source>
</evidence>
<evidence type="ECO:0000313" key="4">
    <source>
        <dbReference type="Proteomes" id="UP000603200"/>
    </source>
</evidence>
<dbReference type="RefSeq" id="WP_203839526.1">
    <property type="nucleotide sequence ID" value="NZ_BAAATV010000040.1"/>
</dbReference>
<comment type="similarity">
    <text evidence="1">Belongs to the AHA1 family.</text>
</comment>
<protein>
    <recommendedName>
        <fullName evidence="2">Activator of Hsp90 ATPase homologue 1/2-like C-terminal domain-containing protein</fullName>
    </recommendedName>
</protein>
<dbReference type="EMBL" id="BOMN01000076">
    <property type="protein sequence ID" value="GIE22436.1"/>
    <property type="molecule type" value="Genomic_DNA"/>
</dbReference>
<comment type="caution">
    <text evidence="3">The sequence shown here is derived from an EMBL/GenBank/DDBJ whole genome shotgun (WGS) entry which is preliminary data.</text>
</comment>
<proteinExistence type="inferred from homology"/>
<dbReference type="Pfam" id="PF08327">
    <property type="entry name" value="AHSA1"/>
    <property type="match status" value="1"/>
</dbReference>